<protein>
    <submittedName>
        <fullName evidence="3">Uncharacterized protein</fullName>
    </submittedName>
</protein>
<reference evidence="3 4" key="1">
    <citation type="journal article" date="2021" name="BMC Genomics">
        <title>Datura genome reveals duplications of psychoactive alkaloid biosynthetic genes and high mutation rate following tissue culture.</title>
        <authorList>
            <person name="Rajewski A."/>
            <person name="Carter-House D."/>
            <person name="Stajich J."/>
            <person name="Litt A."/>
        </authorList>
    </citation>
    <scope>NUCLEOTIDE SEQUENCE [LARGE SCALE GENOMIC DNA]</scope>
    <source>
        <strain evidence="3">AR-01</strain>
    </source>
</reference>
<comment type="caution">
    <text evidence="3">The sequence shown here is derived from an EMBL/GenBank/DDBJ whole genome shotgun (WGS) entry which is preliminary data.</text>
</comment>
<evidence type="ECO:0000256" key="1">
    <source>
        <dbReference type="SAM" id="MobiDB-lite"/>
    </source>
</evidence>
<dbReference type="EMBL" id="JACEIK010006901">
    <property type="protein sequence ID" value="MCE3049462.1"/>
    <property type="molecule type" value="Genomic_DNA"/>
</dbReference>
<feature type="transmembrane region" description="Helical" evidence="2">
    <location>
        <begin position="105"/>
        <end position="124"/>
    </location>
</feature>
<evidence type="ECO:0000313" key="3">
    <source>
        <dbReference type="EMBL" id="MCE3049462.1"/>
    </source>
</evidence>
<evidence type="ECO:0000256" key="2">
    <source>
        <dbReference type="SAM" id="Phobius"/>
    </source>
</evidence>
<evidence type="ECO:0000313" key="4">
    <source>
        <dbReference type="Proteomes" id="UP000823775"/>
    </source>
</evidence>
<name>A0ABS8WHA7_DATST</name>
<sequence length="133" mass="15425">VDLSTQSFTDEHTIIRRPPPVQHEGKDCVNSQTEKIDNEGLIVDIIPKTLISFNDCLSYGNDKAVVEYKSLVREEDLPNVRRDCDWGDEVNITFMPEVIQIMHRICGFFLIYTYPFSIGFVLPLPKMEEEFLR</sequence>
<gene>
    <name evidence="3" type="ORF">HAX54_044916</name>
</gene>
<feature type="region of interest" description="Disordered" evidence="1">
    <location>
        <begin position="1"/>
        <end position="27"/>
    </location>
</feature>
<organism evidence="3 4">
    <name type="scientific">Datura stramonium</name>
    <name type="common">Jimsonweed</name>
    <name type="synonym">Common thornapple</name>
    <dbReference type="NCBI Taxonomy" id="4076"/>
    <lineage>
        <taxon>Eukaryota</taxon>
        <taxon>Viridiplantae</taxon>
        <taxon>Streptophyta</taxon>
        <taxon>Embryophyta</taxon>
        <taxon>Tracheophyta</taxon>
        <taxon>Spermatophyta</taxon>
        <taxon>Magnoliopsida</taxon>
        <taxon>eudicotyledons</taxon>
        <taxon>Gunneridae</taxon>
        <taxon>Pentapetalae</taxon>
        <taxon>asterids</taxon>
        <taxon>lamiids</taxon>
        <taxon>Solanales</taxon>
        <taxon>Solanaceae</taxon>
        <taxon>Solanoideae</taxon>
        <taxon>Datureae</taxon>
        <taxon>Datura</taxon>
    </lineage>
</organism>
<keyword evidence="2" id="KW-1133">Transmembrane helix</keyword>
<keyword evidence="2" id="KW-0472">Membrane</keyword>
<proteinExistence type="predicted"/>
<keyword evidence="4" id="KW-1185">Reference proteome</keyword>
<dbReference type="Proteomes" id="UP000823775">
    <property type="component" value="Unassembled WGS sequence"/>
</dbReference>
<accession>A0ABS8WHA7</accession>
<feature type="non-terminal residue" evidence="3">
    <location>
        <position position="1"/>
    </location>
</feature>
<keyword evidence="2" id="KW-0812">Transmembrane</keyword>